<dbReference type="Proteomes" id="UP000266841">
    <property type="component" value="Unassembled WGS sequence"/>
</dbReference>
<dbReference type="EMBL" id="AGNL01040078">
    <property type="protein sequence ID" value="EJK52307.1"/>
    <property type="molecule type" value="Genomic_DNA"/>
</dbReference>
<reference evidence="2 3" key="1">
    <citation type="journal article" date="2012" name="Genome Biol.">
        <title>Genome and low-iron response of an oceanic diatom adapted to chronic iron limitation.</title>
        <authorList>
            <person name="Lommer M."/>
            <person name="Specht M."/>
            <person name="Roy A.S."/>
            <person name="Kraemer L."/>
            <person name="Andreson R."/>
            <person name="Gutowska M.A."/>
            <person name="Wolf J."/>
            <person name="Bergner S.V."/>
            <person name="Schilhabel M.B."/>
            <person name="Klostermeier U.C."/>
            <person name="Beiko R.G."/>
            <person name="Rosenstiel P."/>
            <person name="Hippler M."/>
            <person name="Laroche J."/>
        </authorList>
    </citation>
    <scope>NUCLEOTIDE SEQUENCE [LARGE SCALE GENOMIC DNA]</scope>
    <source>
        <strain evidence="2 3">CCMP1005</strain>
    </source>
</reference>
<sequence>ARASAVAGVTFEVSSGSSGSTGVIEEAWAERPSEGRKLPRASAARRATTAALTPATAAFDGVGPQGRSVSGLGVSCDVSSATNETMAQATSEEMAVAADAVSPALRRAKGPGCDSEDNGSAQNREEYRQAALTSTTRT</sequence>
<accession>K0S0B2</accession>
<dbReference type="AlphaFoldDB" id="K0S0B2"/>
<evidence type="ECO:0000313" key="2">
    <source>
        <dbReference type="EMBL" id="EJK52307.1"/>
    </source>
</evidence>
<proteinExistence type="predicted"/>
<keyword evidence="3" id="KW-1185">Reference proteome</keyword>
<feature type="region of interest" description="Disordered" evidence="1">
    <location>
        <begin position="106"/>
        <end position="138"/>
    </location>
</feature>
<name>K0S0B2_THAOC</name>
<comment type="caution">
    <text evidence="2">The sequence shown here is derived from an EMBL/GenBank/DDBJ whole genome shotgun (WGS) entry which is preliminary data.</text>
</comment>
<evidence type="ECO:0000256" key="1">
    <source>
        <dbReference type="SAM" id="MobiDB-lite"/>
    </source>
</evidence>
<protein>
    <submittedName>
        <fullName evidence="2">Uncharacterized protein</fullName>
    </submittedName>
</protein>
<organism evidence="2 3">
    <name type="scientific">Thalassiosira oceanica</name>
    <name type="common">Marine diatom</name>
    <dbReference type="NCBI Taxonomy" id="159749"/>
    <lineage>
        <taxon>Eukaryota</taxon>
        <taxon>Sar</taxon>
        <taxon>Stramenopiles</taxon>
        <taxon>Ochrophyta</taxon>
        <taxon>Bacillariophyta</taxon>
        <taxon>Coscinodiscophyceae</taxon>
        <taxon>Thalassiosirophycidae</taxon>
        <taxon>Thalassiosirales</taxon>
        <taxon>Thalassiosiraceae</taxon>
        <taxon>Thalassiosira</taxon>
    </lineage>
</organism>
<feature type="non-terminal residue" evidence="2">
    <location>
        <position position="1"/>
    </location>
</feature>
<gene>
    <name evidence="2" type="ORF">THAOC_28434</name>
</gene>
<evidence type="ECO:0000313" key="3">
    <source>
        <dbReference type="Proteomes" id="UP000266841"/>
    </source>
</evidence>